<feature type="region of interest" description="Disordered" evidence="6">
    <location>
        <begin position="73"/>
        <end position="97"/>
    </location>
</feature>
<evidence type="ECO:0000313" key="8">
    <source>
        <dbReference type="EMBL" id="CAD8679398.1"/>
    </source>
</evidence>
<evidence type="ECO:0000259" key="7">
    <source>
        <dbReference type="Pfam" id="PF13720"/>
    </source>
</evidence>
<protein>
    <recommendedName>
        <fullName evidence="7">UDP N-acetylglucosamine O-acyltransferase C-terminal domain-containing protein</fullName>
    </recommendedName>
</protein>
<proteinExistence type="predicted"/>
<reference evidence="8" key="1">
    <citation type="submission" date="2021-01" db="EMBL/GenBank/DDBJ databases">
        <authorList>
            <person name="Corre E."/>
            <person name="Pelletier E."/>
            <person name="Niang G."/>
            <person name="Scheremetjew M."/>
            <person name="Finn R."/>
            <person name="Kale V."/>
            <person name="Holt S."/>
            <person name="Cochrane G."/>
            <person name="Meng A."/>
            <person name="Brown T."/>
            <person name="Cohen L."/>
        </authorList>
    </citation>
    <scope>NUCLEOTIDE SEQUENCE</scope>
    <source>
        <strain evidence="8">CCMP722</strain>
    </source>
</reference>
<dbReference type="PANTHER" id="PTHR43480">
    <property type="entry name" value="ACYL-[ACYL-CARRIER-PROTEIN]--UDP-N-ACETYLGLUCOSAMINE O-ACYLTRANSFERASE"/>
    <property type="match status" value="1"/>
</dbReference>
<dbReference type="GO" id="GO:0008780">
    <property type="term" value="F:acyl-[acyl-carrier-protein]-UDP-N-acetylglucosamine O-acyltransferase activity"/>
    <property type="evidence" value="ECO:0007669"/>
    <property type="project" value="InterPro"/>
</dbReference>
<dbReference type="GO" id="GO:0009245">
    <property type="term" value="P:lipid A biosynthetic process"/>
    <property type="evidence" value="ECO:0007669"/>
    <property type="project" value="UniProtKB-KW"/>
</dbReference>
<dbReference type="Pfam" id="PF00132">
    <property type="entry name" value="Hexapep"/>
    <property type="match status" value="1"/>
</dbReference>
<dbReference type="InterPro" id="IPR011004">
    <property type="entry name" value="Trimer_LpxA-like_sf"/>
</dbReference>
<dbReference type="Gene3D" id="2.160.10.10">
    <property type="entry name" value="Hexapeptide repeat proteins"/>
    <property type="match status" value="1"/>
</dbReference>
<dbReference type="InterPro" id="IPR010137">
    <property type="entry name" value="Lipid_A_LpxA"/>
</dbReference>
<dbReference type="PANTHER" id="PTHR43480:SF1">
    <property type="entry name" value="ACYL-[ACYL-CARRIER-PROTEIN]--UDP-N-ACETYLGLUCOSAMINE O-ACYLTRANSFERASE, MITOCHONDRIAL-RELATED"/>
    <property type="match status" value="1"/>
</dbReference>
<keyword evidence="2" id="KW-0441">Lipid A biosynthesis</keyword>
<evidence type="ECO:0000256" key="5">
    <source>
        <dbReference type="ARBA" id="ARBA00023315"/>
    </source>
</evidence>
<keyword evidence="3" id="KW-0808">Transferase</keyword>
<feature type="compositionally biased region" description="Low complexity" evidence="6">
    <location>
        <begin position="73"/>
        <end position="86"/>
    </location>
</feature>
<dbReference type="PROSITE" id="PS00101">
    <property type="entry name" value="HEXAPEP_TRANSFERASES"/>
    <property type="match status" value="1"/>
</dbReference>
<gene>
    <name evidence="8" type="ORF">POBO1169_LOCUS14538</name>
</gene>
<keyword evidence="1" id="KW-0444">Lipid biosynthesis</keyword>
<dbReference type="AlphaFoldDB" id="A0A7S0RJJ4"/>
<evidence type="ECO:0000256" key="3">
    <source>
        <dbReference type="ARBA" id="ARBA00022679"/>
    </source>
</evidence>
<evidence type="ECO:0000256" key="1">
    <source>
        <dbReference type="ARBA" id="ARBA00022516"/>
    </source>
</evidence>
<evidence type="ECO:0000256" key="4">
    <source>
        <dbReference type="ARBA" id="ARBA00023098"/>
    </source>
</evidence>
<dbReference type="GO" id="GO:0016020">
    <property type="term" value="C:membrane"/>
    <property type="evidence" value="ECO:0007669"/>
    <property type="project" value="GOC"/>
</dbReference>
<dbReference type="InterPro" id="IPR018357">
    <property type="entry name" value="Hexapep_transf_CS"/>
</dbReference>
<evidence type="ECO:0000256" key="6">
    <source>
        <dbReference type="SAM" id="MobiDB-lite"/>
    </source>
</evidence>
<evidence type="ECO:0000256" key="2">
    <source>
        <dbReference type="ARBA" id="ARBA00022556"/>
    </source>
</evidence>
<keyword evidence="4" id="KW-0443">Lipid metabolism</keyword>
<dbReference type="EMBL" id="HBFA01028716">
    <property type="protein sequence ID" value="CAD8679398.1"/>
    <property type="molecule type" value="Transcribed_RNA"/>
</dbReference>
<dbReference type="InterPro" id="IPR029098">
    <property type="entry name" value="Acetyltransf_C"/>
</dbReference>
<dbReference type="InterPro" id="IPR001451">
    <property type="entry name" value="Hexapep"/>
</dbReference>
<dbReference type="SUPFAM" id="SSF51161">
    <property type="entry name" value="Trimeric LpxA-like enzymes"/>
    <property type="match status" value="1"/>
</dbReference>
<organism evidence="8">
    <name type="scientific">Pyramimonas obovata</name>
    <dbReference type="NCBI Taxonomy" id="1411642"/>
    <lineage>
        <taxon>Eukaryota</taxon>
        <taxon>Viridiplantae</taxon>
        <taxon>Chlorophyta</taxon>
        <taxon>Pyramimonadophyceae</taxon>
        <taxon>Pyramimonadales</taxon>
        <taxon>Pyramimonadaceae</taxon>
        <taxon>Pyramimonas</taxon>
        <taxon>Pyramimonas incertae sedis</taxon>
    </lineage>
</organism>
<feature type="domain" description="UDP N-acetylglucosamine O-acyltransferase C-terminal" evidence="7">
    <location>
        <begin position="297"/>
        <end position="354"/>
    </location>
</feature>
<sequence>MSTAGFLIHSFTGLEASQKPVWASADRLRCGVRLQHAKTWQPQCPPTHTTSLAVASARSPLILVADRNRRSASSFTASATRGTSAGVPEAAPSTVSHWPDSVQIHPTAIVDPNATLGEGVVVGPFCTVGGEVTLGDRCKLGPGAHIFGHSRLGSDNTLLAGAIIGSEHAGATVIGDRNTFGHNSLVGVLCQDLKYKGDECFLVMGSNNDIREAVQIHRSSMPDLCTVVGNSNLIMGGCHVAHDCVVGSRNIMANNTLLAGHVRVGHSAVLGGAVAVCPFCEIGSYAFLAGGSMVEGDVPAAMRGKGDRVVLQGVNFEGLKRNGYTKEEITRTQRAASELFKDGVGTGDLAAAVALAERAERMLRSGEYGEWEAALSGSTSPFAGLEPEPGICTTTEPIESQLRSTNAVRVEPAVQLLATVVLGRSNQRSPGPCGWRRSGDTRVDDLEGEVRRLTKEVEALKARLGES</sequence>
<accession>A0A7S0RJJ4</accession>
<name>A0A7S0RJJ4_9CHLO</name>
<keyword evidence="5" id="KW-0012">Acyltransferase</keyword>
<dbReference type="Pfam" id="PF13720">
    <property type="entry name" value="Acetyltransf_11"/>
    <property type="match status" value="1"/>
</dbReference>